<name>A0ABP6QDK5_9ACTN</name>
<comment type="caution">
    <text evidence="5">The sequence shown here is derived from an EMBL/GenBank/DDBJ whole genome shotgun (WGS) entry which is preliminary data.</text>
</comment>
<keyword evidence="1" id="KW-0378">Hydrolase</keyword>
<dbReference type="SUPFAM" id="SSF52151">
    <property type="entry name" value="FabD/lysophospholipase-like"/>
    <property type="match status" value="1"/>
</dbReference>
<dbReference type="EMBL" id="BAAAUV010000011">
    <property type="protein sequence ID" value="GAA3219917.1"/>
    <property type="molecule type" value="Genomic_DNA"/>
</dbReference>
<keyword evidence="3" id="KW-0443">Lipid metabolism</keyword>
<evidence type="ECO:0000259" key="4">
    <source>
        <dbReference type="Pfam" id="PF01734"/>
    </source>
</evidence>
<evidence type="ECO:0000256" key="1">
    <source>
        <dbReference type="ARBA" id="ARBA00022801"/>
    </source>
</evidence>
<dbReference type="PANTHER" id="PTHR14226">
    <property type="entry name" value="NEUROPATHY TARGET ESTERASE/SWISS CHEESE D.MELANOGASTER"/>
    <property type="match status" value="1"/>
</dbReference>
<accession>A0ABP6QDK5</accession>
<dbReference type="InterPro" id="IPR002641">
    <property type="entry name" value="PNPLA_dom"/>
</dbReference>
<dbReference type="InterPro" id="IPR050301">
    <property type="entry name" value="NTE"/>
</dbReference>
<evidence type="ECO:0000313" key="6">
    <source>
        <dbReference type="Proteomes" id="UP001501237"/>
    </source>
</evidence>
<dbReference type="InterPro" id="IPR016035">
    <property type="entry name" value="Acyl_Trfase/lysoPLipase"/>
</dbReference>
<dbReference type="Gene3D" id="3.40.1090.10">
    <property type="entry name" value="Cytosolic phospholipase A2 catalytic domain"/>
    <property type="match status" value="1"/>
</dbReference>
<protein>
    <submittedName>
        <fullName evidence="5">Patatin-like phospholipase family protein</fullName>
    </submittedName>
</protein>
<keyword evidence="2" id="KW-0442">Lipid degradation</keyword>
<feature type="domain" description="PNPLA" evidence="4">
    <location>
        <begin position="6"/>
        <end position="182"/>
    </location>
</feature>
<dbReference type="PANTHER" id="PTHR14226:SF57">
    <property type="entry name" value="BLR7027 PROTEIN"/>
    <property type="match status" value="1"/>
</dbReference>
<dbReference type="Pfam" id="PF01734">
    <property type="entry name" value="Patatin"/>
    <property type="match status" value="1"/>
</dbReference>
<organism evidence="5 6">
    <name type="scientific">Actinocorallia longicatena</name>
    <dbReference type="NCBI Taxonomy" id="111803"/>
    <lineage>
        <taxon>Bacteria</taxon>
        <taxon>Bacillati</taxon>
        <taxon>Actinomycetota</taxon>
        <taxon>Actinomycetes</taxon>
        <taxon>Streptosporangiales</taxon>
        <taxon>Thermomonosporaceae</taxon>
        <taxon>Actinocorallia</taxon>
    </lineage>
</organism>
<evidence type="ECO:0000313" key="5">
    <source>
        <dbReference type="EMBL" id="GAA3219917.1"/>
    </source>
</evidence>
<sequence length="264" mass="27239">MAGIGWEAGLITGLKAAGVDLTEADLIVGTSAGSVVGTVIAQNADLTELVDRVAVAEQAATGVQVDMDKVMTAFAIMYDRTLDRAEAKRRVGALALEITGGGERLAQIAERLPSQEWPERPLLITAVDTATGELRVWDAASGAGLAEAVSSSCCVPCVFPPVTIGGRRYMDGGVHSISNADLAKGADRVVVIEPMAHLTPRSVLKRELEALGEARIATIGPDAAAVEVFGVDVLDPSLWRPAFAAGLAQAPAVAADVAAAWSDS</sequence>
<keyword evidence="6" id="KW-1185">Reference proteome</keyword>
<reference evidence="6" key="1">
    <citation type="journal article" date="2019" name="Int. J. Syst. Evol. Microbiol.">
        <title>The Global Catalogue of Microorganisms (GCM) 10K type strain sequencing project: providing services to taxonomists for standard genome sequencing and annotation.</title>
        <authorList>
            <consortium name="The Broad Institute Genomics Platform"/>
            <consortium name="The Broad Institute Genome Sequencing Center for Infectious Disease"/>
            <person name="Wu L."/>
            <person name="Ma J."/>
        </authorList>
    </citation>
    <scope>NUCLEOTIDE SEQUENCE [LARGE SCALE GENOMIC DNA]</scope>
    <source>
        <strain evidence="6">JCM 9377</strain>
    </source>
</reference>
<evidence type="ECO:0000256" key="3">
    <source>
        <dbReference type="ARBA" id="ARBA00023098"/>
    </source>
</evidence>
<evidence type="ECO:0000256" key="2">
    <source>
        <dbReference type="ARBA" id="ARBA00022963"/>
    </source>
</evidence>
<proteinExistence type="predicted"/>
<gene>
    <name evidence="5" type="ORF">GCM10010468_44200</name>
</gene>
<dbReference type="Proteomes" id="UP001501237">
    <property type="component" value="Unassembled WGS sequence"/>
</dbReference>